<evidence type="ECO:0000256" key="7">
    <source>
        <dbReference type="ARBA" id="ARBA00023134"/>
    </source>
</evidence>
<dbReference type="CDD" id="cd01876">
    <property type="entry name" value="YihA_EngB"/>
    <property type="match status" value="1"/>
</dbReference>
<dbReference type="InterPro" id="IPR030393">
    <property type="entry name" value="G_ENGB_dom"/>
</dbReference>
<dbReference type="InterPro" id="IPR052279">
    <property type="entry name" value="EngB_GTPase"/>
</dbReference>
<dbReference type="InterPro" id="IPR019987">
    <property type="entry name" value="GTP-bd_ribosome_bio_YsxC"/>
</dbReference>
<dbReference type="STRING" id="13706.A0A1X2GZK2"/>
<dbReference type="NCBIfam" id="TIGR03598">
    <property type="entry name" value="GTPase_YsxC"/>
    <property type="match status" value="1"/>
</dbReference>
<gene>
    <name evidence="9" type="ORF">BCR43DRAFT_499779</name>
</gene>
<dbReference type="Pfam" id="PF01926">
    <property type="entry name" value="MMR_HSR1"/>
    <property type="match status" value="1"/>
</dbReference>
<dbReference type="PANTHER" id="PTHR46498:SF1">
    <property type="entry name" value="GTP-BINDING PROTEIN 8"/>
    <property type="match status" value="1"/>
</dbReference>
<evidence type="ECO:0000256" key="6">
    <source>
        <dbReference type="ARBA" id="ARBA00022842"/>
    </source>
</evidence>
<dbReference type="InterPro" id="IPR027417">
    <property type="entry name" value="P-loop_NTPase"/>
</dbReference>
<feature type="domain" description="EngB-type G" evidence="8">
    <location>
        <begin position="40"/>
        <end position="216"/>
    </location>
</feature>
<dbReference type="GO" id="GO:0005739">
    <property type="term" value="C:mitochondrion"/>
    <property type="evidence" value="ECO:0007669"/>
    <property type="project" value="TreeGrafter"/>
</dbReference>
<dbReference type="Proteomes" id="UP000242180">
    <property type="component" value="Unassembled WGS sequence"/>
</dbReference>
<dbReference type="InParanoid" id="A0A1X2GZK2"/>
<evidence type="ECO:0000313" key="10">
    <source>
        <dbReference type="Proteomes" id="UP000242180"/>
    </source>
</evidence>
<dbReference type="PROSITE" id="PS51706">
    <property type="entry name" value="G_ENGB"/>
    <property type="match status" value="1"/>
</dbReference>
<dbReference type="HAMAP" id="MF_00321">
    <property type="entry name" value="GTPase_EngB"/>
    <property type="match status" value="1"/>
</dbReference>
<dbReference type="GO" id="GO:0046872">
    <property type="term" value="F:metal ion binding"/>
    <property type="evidence" value="ECO:0007669"/>
    <property type="project" value="UniProtKB-KW"/>
</dbReference>
<dbReference type="AlphaFoldDB" id="A0A1X2GZK2"/>
<keyword evidence="5" id="KW-0547">Nucleotide-binding</keyword>
<keyword evidence="6" id="KW-0460">Magnesium</keyword>
<evidence type="ECO:0000256" key="2">
    <source>
        <dbReference type="ARBA" id="ARBA00009638"/>
    </source>
</evidence>
<name>A0A1X2GZK2_SYNRA</name>
<dbReference type="PANTHER" id="PTHR46498">
    <property type="entry name" value="GTP-BINDING PROTEIN 8"/>
    <property type="match status" value="1"/>
</dbReference>
<evidence type="ECO:0000256" key="5">
    <source>
        <dbReference type="ARBA" id="ARBA00022741"/>
    </source>
</evidence>
<proteinExistence type="inferred from homology"/>
<evidence type="ECO:0000313" key="9">
    <source>
        <dbReference type="EMBL" id="ORY89970.1"/>
    </source>
</evidence>
<comment type="cofactor">
    <cofactor evidence="1">
        <name>Mg(2+)</name>
        <dbReference type="ChEBI" id="CHEBI:18420"/>
    </cofactor>
</comment>
<comment type="similarity">
    <text evidence="2">Belongs to the TRAFAC class TrmE-Era-EngA-EngB-Septin-like GTPase superfamily. EngB GTPase family.</text>
</comment>
<keyword evidence="4" id="KW-0479">Metal-binding</keyword>
<protein>
    <recommendedName>
        <fullName evidence="3">GTP-binding protein 8</fullName>
    </recommendedName>
</protein>
<dbReference type="SUPFAM" id="SSF52540">
    <property type="entry name" value="P-loop containing nucleoside triphosphate hydrolases"/>
    <property type="match status" value="1"/>
</dbReference>
<reference evidence="9 10" key="1">
    <citation type="submission" date="2016-07" db="EMBL/GenBank/DDBJ databases">
        <title>Pervasive Adenine N6-methylation of Active Genes in Fungi.</title>
        <authorList>
            <consortium name="DOE Joint Genome Institute"/>
            <person name="Mondo S.J."/>
            <person name="Dannebaum R.O."/>
            <person name="Kuo R.C."/>
            <person name="Labutti K."/>
            <person name="Haridas S."/>
            <person name="Kuo A."/>
            <person name="Salamov A."/>
            <person name="Ahrendt S.R."/>
            <person name="Lipzen A."/>
            <person name="Sullivan W."/>
            <person name="Andreopoulos W.B."/>
            <person name="Clum A."/>
            <person name="Lindquist E."/>
            <person name="Daum C."/>
            <person name="Ramamoorthy G.K."/>
            <person name="Gryganskyi A."/>
            <person name="Culley D."/>
            <person name="Magnuson J.K."/>
            <person name="James T.Y."/>
            <person name="O'Malley M.A."/>
            <person name="Stajich J.E."/>
            <person name="Spatafora J.W."/>
            <person name="Visel A."/>
            <person name="Grigoriev I.V."/>
        </authorList>
    </citation>
    <scope>NUCLEOTIDE SEQUENCE [LARGE SCALE GENOMIC DNA]</scope>
    <source>
        <strain evidence="9 10">NRRL 2496</strain>
    </source>
</reference>
<dbReference type="OMA" id="DITRVRW"/>
<evidence type="ECO:0000259" key="8">
    <source>
        <dbReference type="PROSITE" id="PS51706"/>
    </source>
</evidence>
<dbReference type="EMBL" id="MCGN01000013">
    <property type="protein sequence ID" value="ORY89970.1"/>
    <property type="molecule type" value="Genomic_DNA"/>
</dbReference>
<dbReference type="Gene3D" id="3.40.50.300">
    <property type="entry name" value="P-loop containing nucleotide triphosphate hydrolases"/>
    <property type="match status" value="1"/>
</dbReference>
<evidence type="ECO:0000256" key="4">
    <source>
        <dbReference type="ARBA" id="ARBA00022723"/>
    </source>
</evidence>
<dbReference type="GO" id="GO:0016787">
    <property type="term" value="F:hydrolase activity"/>
    <property type="evidence" value="ECO:0007669"/>
    <property type="project" value="UniProtKB-KW"/>
</dbReference>
<keyword evidence="9" id="KW-0378">Hydrolase</keyword>
<comment type="caution">
    <text evidence="9">The sequence shown here is derived from an EMBL/GenBank/DDBJ whole genome shotgun (WGS) entry which is preliminary data.</text>
</comment>
<dbReference type="GO" id="GO:0005525">
    <property type="term" value="F:GTP binding"/>
    <property type="evidence" value="ECO:0007669"/>
    <property type="project" value="UniProtKB-KW"/>
</dbReference>
<accession>A0A1X2GZK2</accession>
<keyword evidence="10" id="KW-1185">Reference proteome</keyword>
<evidence type="ECO:0000256" key="1">
    <source>
        <dbReference type="ARBA" id="ARBA00001946"/>
    </source>
</evidence>
<organism evidence="9 10">
    <name type="scientific">Syncephalastrum racemosum</name>
    <name type="common">Filamentous fungus</name>
    <dbReference type="NCBI Taxonomy" id="13706"/>
    <lineage>
        <taxon>Eukaryota</taxon>
        <taxon>Fungi</taxon>
        <taxon>Fungi incertae sedis</taxon>
        <taxon>Mucoromycota</taxon>
        <taxon>Mucoromycotina</taxon>
        <taxon>Mucoromycetes</taxon>
        <taxon>Mucorales</taxon>
        <taxon>Syncephalastraceae</taxon>
        <taxon>Syncephalastrum</taxon>
    </lineage>
</organism>
<evidence type="ECO:0000256" key="3">
    <source>
        <dbReference type="ARBA" id="ARBA00015370"/>
    </source>
</evidence>
<dbReference type="InterPro" id="IPR006073">
    <property type="entry name" value="GTP-bd"/>
</dbReference>
<keyword evidence="7" id="KW-0342">GTP-binding</keyword>
<sequence>MLPRPTALTPQQASFANRLFAKQTQFLRSVSDPQQLPNLIHPEIAFVGRSNVGKSSLINRLCNNNKLVKTSSKPGHTRALNFFNLANKITLVDMPGYGFNSRVEWGDLILDYLEQREQLKRLFVLLDPVAGCKRWDEQLIDILEDKSVPYQIIFTKRDRLSDANYATAEADLRQYLSTRAKPYPFDILAAGKRRKAKSKGKSDEDTEHDITRVRWTVLEAAGITPSQ</sequence>
<dbReference type="OrthoDB" id="391988at2759"/>